<dbReference type="Proteomes" id="UP000192796">
    <property type="component" value="Unassembled WGS sequence"/>
</dbReference>
<dbReference type="EMBL" id="LVYD01000086">
    <property type="protein sequence ID" value="OQP59149.1"/>
    <property type="molecule type" value="Genomic_DNA"/>
</dbReference>
<name>A0A1V9FL97_9BACT</name>
<evidence type="ECO:0000313" key="2">
    <source>
        <dbReference type="Proteomes" id="UP000192796"/>
    </source>
</evidence>
<dbReference type="STRING" id="1703345.A3860_38590"/>
<sequence>MRYLYHNHFGTACITALLLITNITGMNPASGQIPPEDSKAGYVPPNMGKIMPNENFNDPRQQTRFAYEPGNSETRLPNPVSMRDLIIMPSANDGIVLQWRTTWEPGNLKLYEIEFSTDGMNFQRVGVLAAGNYLNGKQYEFRHYPVNVHDRLFYRIRMADASGRYDYSPILSLAATWNTQNYVFPTLINTGMVSVYLNDSFKMLQVVTSDGRILQTQLLNGKTGRIDVSLNSSLAPGICYVRLVGDNRSRDFVQKVFVQ</sequence>
<evidence type="ECO:0000313" key="1">
    <source>
        <dbReference type="EMBL" id="OQP59149.1"/>
    </source>
</evidence>
<dbReference type="RefSeq" id="WP_081154930.1">
    <property type="nucleotide sequence ID" value="NZ_LVYD01000086.1"/>
</dbReference>
<protein>
    <recommendedName>
        <fullName evidence="3">Secretion system C-terminal sorting domain-containing protein</fullName>
    </recommendedName>
</protein>
<organism evidence="1 2">
    <name type="scientific">Niastella vici</name>
    <dbReference type="NCBI Taxonomy" id="1703345"/>
    <lineage>
        <taxon>Bacteria</taxon>
        <taxon>Pseudomonadati</taxon>
        <taxon>Bacteroidota</taxon>
        <taxon>Chitinophagia</taxon>
        <taxon>Chitinophagales</taxon>
        <taxon>Chitinophagaceae</taxon>
        <taxon>Niastella</taxon>
    </lineage>
</organism>
<dbReference type="Gene3D" id="2.60.40.10">
    <property type="entry name" value="Immunoglobulins"/>
    <property type="match status" value="1"/>
</dbReference>
<dbReference type="AlphaFoldDB" id="A0A1V9FL97"/>
<accession>A0A1V9FL97</accession>
<evidence type="ECO:0008006" key="3">
    <source>
        <dbReference type="Google" id="ProtNLM"/>
    </source>
</evidence>
<comment type="caution">
    <text evidence="1">The sequence shown here is derived from an EMBL/GenBank/DDBJ whole genome shotgun (WGS) entry which is preliminary data.</text>
</comment>
<dbReference type="OrthoDB" id="652858at2"/>
<reference evidence="1 2" key="1">
    <citation type="submission" date="2016-03" db="EMBL/GenBank/DDBJ databases">
        <title>Niastella vici sp. nov., isolated from farmland soil.</title>
        <authorList>
            <person name="Chen L."/>
            <person name="Wang D."/>
            <person name="Yang S."/>
            <person name="Wang G."/>
        </authorList>
    </citation>
    <scope>NUCLEOTIDE SEQUENCE [LARGE SCALE GENOMIC DNA]</scope>
    <source>
        <strain evidence="1 2">DJ57</strain>
    </source>
</reference>
<keyword evidence="2" id="KW-1185">Reference proteome</keyword>
<proteinExistence type="predicted"/>
<gene>
    <name evidence="1" type="ORF">A3860_38590</name>
</gene>
<dbReference type="InterPro" id="IPR013783">
    <property type="entry name" value="Ig-like_fold"/>
</dbReference>